<accession>A0A2P5D8M6</accession>
<organism evidence="2 3">
    <name type="scientific">Parasponia andersonii</name>
    <name type="common">Sponia andersonii</name>
    <dbReference type="NCBI Taxonomy" id="3476"/>
    <lineage>
        <taxon>Eukaryota</taxon>
        <taxon>Viridiplantae</taxon>
        <taxon>Streptophyta</taxon>
        <taxon>Embryophyta</taxon>
        <taxon>Tracheophyta</taxon>
        <taxon>Spermatophyta</taxon>
        <taxon>Magnoliopsida</taxon>
        <taxon>eudicotyledons</taxon>
        <taxon>Gunneridae</taxon>
        <taxon>Pentapetalae</taxon>
        <taxon>rosids</taxon>
        <taxon>fabids</taxon>
        <taxon>Rosales</taxon>
        <taxon>Cannabaceae</taxon>
        <taxon>Parasponia</taxon>
    </lineage>
</organism>
<keyword evidence="1" id="KW-0472">Membrane</keyword>
<evidence type="ECO:0000313" key="3">
    <source>
        <dbReference type="Proteomes" id="UP000237105"/>
    </source>
</evidence>
<keyword evidence="1" id="KW-1133">Transmembrane helix</keyword>
<sequence>MIFFFVFLCELFGKKLKWYKSSAHNGIHWVSCGFLVILVVLGSPIQVTRALTELGPIHIAESGSNYRIRAYKCC</sequence>
<gene>
    <name evidence="2" type="ORF">PanWU01x14_087310</name>
</gene>
<protein>
    <submittedName>
        <fullName evidence="2">Uncharacterized protein</fullName>
    </submittedName>
</protein>
<proteinExistence type="predicted"/>
<evidence type="ECO:0000313" key="2">
    <source>
        <dbReference type="EMBL" id="PON69608.1"/>
    </source>
</evidence>
<evidence type="ECO:0000256" key="1">
    <source>
        <dbReference type="SAM" id="Phobius"/>
    </source>
</evidence>
<reference evidence="3" key="1">
    <citation type="submission" date="2016-06" db="EMBL/GenBank/DDBJ databases">
        <title>Parallel loss of symbiosis genes in relatives of nitrogen-fixing non-legume Parasponia.</title>
        <authorList>
            <person name="Van Velzen R."/>
            <person name="Holmer R."/>
            <person name="Bu F."/>
            <person name="Rutten L."/>
            <person name="Van Zeijl A."/>
            <person name="Liu W."/>
            <person name="Santuari L."/>
            <person name="Cao Q."/>
            <person name="Sharma T."/>
            <person name="Shen D."/>
            <person name="Roswanjaya Y."/>
            <person name="Wardhani T."/>
            <person name="Kalhor M.S."/>
            <person name="Jansen J."/>
            <person name="Van den Hoogen J."/>
            <person name="Gungor B."/>
            <person name="Hartog M."/>
            <person name="Hontelez J."/>
            <person name="Verver J."/>
            <person name="Yang W.-C."/>
            <person name="Schijlen E."/>
            <person name="Repin R."/>
            <person name="Schilthuizen M."/>
            <person name="Schranz E."/>
            <person name="Heidstra R."/>
            <person name="Miyata K."/>
            <person name="Fedorova E."/>
            <person name="Kohlen W."/>
            <person name="Bisseling T."/>
            <person name="Smit S."/>
            <person name="Geurts R."/>
        </authorList>
    </citation>
    <scope>NUCLEOTIDE SEQUENCE [LARGE SCALE GENOMIC DNA]</scope>
    <source>
        <strain evidence="3">cv. WU1-14</strain>
    </source>
</reference>
<keyword evidence="3" id="KW-1185">Reference proteome</keyword>
<dbReference type="Proteomes" id="UP000237105">
    <property type="component" value="Unassembled WGS sequence"/>
</dbReference>
<dbReference type="AlphaFoldDB" id="A0A2P5D8M6"/>
<name>A0A2P5D8M6_PARAD</name>
<keyword evidence="1" id="KW-0812">Transmembrane</keyword>
<dbReference type="EMBL" id="JXTB01000055">
    <property type="protein sequence ID" value="PON69608.1"/>
    <property type="molecule type" value="Genomic_DNA"/>
</dbReference>
<feature type="transmembrane region" description="Helical" evidence="1">
    <location>
        <begin position="23"/>
        <end position="41"/>
    </location>
</feature>
<comment type="caution">
    <text evidence="2">The sequence shown here is derived from an EMBL/GenBank/DDBJ whole genome shotgun (WGS) entry which is preliminary data.</text>
</comment>